<dbReference type="GeneID" id="69031186"/>
<proteinExistence type="predicted"/>
<sequence>MSGERLDVNNGEGLISPFFCYDWILKFNCSALSEGTAKSHIYQARIGYAPTLPNPCDELWDLSPILLRCWRQSVRRAIECQARIPGAAEADVMSSLIAHFGNPLVDCP</sequence>
<evidence type="ECO:0000313" key="2">
    <source>
        <dbReference type="Proteomes" id="UP000002039"/>
    </source>
</evidence>
<organism evidence="1 2">
    <name type="scientific">Ajellomyces dermatitidis (strain ER-3 / ATCC MYA-2586)</name>
    <name type="common">Blastomyces dermatitidis</name>
    <dbReference type="NCBI Taxonomy" id="559297"/>
    <lineage>
        <taxon>Eukaryota</taxon>
        <taxon>Fungi</taxon>
        <taxon>Dikarya</taxon>
        <taxon>Ascomycota</taxon>
        <taxon>Pezizomycotina</taxon>
        <taxon>Eurotiomycetes</taxon>
        <taxon>Eurotiomycetidae</taxon>
        <taxon>Onygenales</taxon>
        <taxon>Ajellomycetaceae</taxon>
        <taxon>Blastomyces</taxon>
    </lineage>
</organism>
<dbReference type="EMBL" id="EQ999973">
    <property type="protein sequence ID" value="EEQ84358.2"/>
    <property type="molecule type" value="Genomic_DNA"/>
</dbReference>
<keyword evidence="2" id="KW-1185">Reference proteome</keyword>
<gene>
    <name evidence="1" type="ORF">BDCG_16294</name>
</gene>
<protein>
    <submittedName>
        <fullName evidence="1">Uncharacterized protein</fullName>
    </submittedName>
</protein>
<dbReference type="RefSeq" id="XP_045272339.1">
    <property type="nucleotide sequence ID" value="XM_045425544.1"/>
</dbReference>
<accession>A0ABP2EM11</accession>
<reference evidence="2" key="1">
    <citation type="journal article" date="2015" name="PLoS Genet.">
        <title>The dynamic genome and transcriptome of the human fungal pathogen Blastomyces and close relative Emmonsia.</title>
        <authorList>
            <person name="Munoz J.F."/>
            <person name="Gauthier G.M."/>
            <person name="Desjardins C.A."/>
            <person name="Gallo J.E."/>
            <person name="Holder J."/>
            <person name="Sullivan T.D."/>
            <person name="Marty A.J."/>
            <person name="Carmen J.C."/>
            <person name="Chen Z."/>
            <person name="Ding L."/>
            <person name="Gujja S."/>
            <person name="Magrini V."/>
            <person name="Misas E."/>
            <person name="Mitreva M."/>
            <person name="Priest M."/>
            <person name="Saif S."/>
            <person name="Whiston E.A."/>
            <person name="Young S."/>
            <person name="Zeng Q."/>
            <person name="Goldman W.E."/>
            <person name="Mardis E.R."/>
            <person name="Taylor J.W."/>
            <person name="McEwen J.G."/>
            <person name="Clay O.K."/>
            <person name="Klein B.S."/>
            <person name="Cuomo C.A."/>
        </authorList>
    </citation>
    <scope>NUCLEOTIDE SEQUENCE [LARGE SCALE GENOMIC DNA]</scope>
    <source>
        <strain evidence="2">ER-3 / ATCC MYA-2586</strain>
    </source>
</reference>
<evidence type="ECO:0000313" key="1">
    <source>
        <dbReference type="EMBL" id="EEQ84358.2"/>
    </source>
</evidence>
<dbReference type="Proteomes" id="UP000002039">
    <property type="component" value="Unassembled WGS sequence"/>
</dbReference>
<name>A0ABP2EM11_AJEDR</name>